<dbReference type="SMART" id="SM00318">
    <property type="entry name" value="SNc"/>
    <property type="match status" value="1"/>
</dbReference>
<comment type="caution">
    <text evidence="3">The sequence shown here is derived from an EMBL/GenBank/DDBJ whole genome shotgun (WGS) entry which is preliminary data.</text>
</comment>
<dbReference type="PROSITE" id="PS51318">
    <property type="entry name" value="TAT"/>
    <property type="match status" value="1"/>
</dbReference>
<feature type="region of interest" description="Disordered" evidence="1">
    <location>
        <begin position="689"/>
        <end position="726"/>
    </location>
</feature>
<feature type="compositionally biased region" description="Basic residues" evidence="1">
    <location>
        <begin position="717"/>
        <end position="726"/>
    </location>
</feature>
<dbReference type="OrthoDB" id="3327at2157"/>
<dbReference type="Pfam" id="PF00565">
    <property type="entry name" value="SNase"/>
    <property type="match status" value="1"/>
</dbReference>
<evidence type="ECO:0000256" key="1">
    <source>
        <dbReference type="SAM" id="MobiDB-lite"/>
    </source>
</evidence>
<dbReference type="RefSeq" id="WP_158205317.1">
    <property type="nucleotide sequence ID" value="NZ_WSZK01000024.1"/>
</dbReference>
<feature type="region of interest" description="Disordered" evidence="1">
    <location>
        <begin position="464"/>
        <end position="484"/>
    </location>
</feature>
<dbReference type="AlphaFoldDB" id="A0A6B0GLL6"/>
<feature type="domain" description="TNase-like" evidence="2">
    <location>
        <begin position="281"/>
        <end position="435"/>
    </location>
</feature>
<dbReference type="PROSITE" id="PS50830">
    <property type="entry name" value="TNASE_3"/>
    <property type="match status" value="1"/>
</dbReference>
<gene>
    <name evidence="3" type="ORF">GQS65_14315</name>
</gene>
<dbReference type="InterPro" id="IPR006311">
    <property type="entry name" value="TAT_signal"/>
</dbReference>
<keyword evidence="4" id="KW-1185">Reference proteome</keyword>
<evidence type="ECO:0000313" key="3">
    <source>
        <dbReference type="EMBL" id="MWG35644.1"/>
    </source>
</evidence>
<dbReference type="GO" id="GO:0003676">
    <property type="term" value="F:nucleic acid binding"/>
    <property type="evidence" value="ECO:0007669"/>
    <property type="project" value="InterPro"/>
</dbReference>
<dbReference type="InterPro" id="IPR016071">
    <property type="entry name" value="Staphylococal_nuclease_OB-fold"/>
</dbReference>
<dbReference type="Proteomes" id="UP000451471">
    <property type="component" value="Unassembled WGS sequence"/>
</dbReference>
<dbReference type="SUPFAM" id="SSF50199">
    <property type="entry name" value="Staphylococcal nuclease"/>
    <property type="match status" value="1"/>
</dbReference>
<evidence type="ECO:0000313" key="4">
    <source>
        <dbReference type="Proteomes" id="UP000451471"/>
    </source>
</evidence>
<dbReference type="InterPro" id="IPR035437">
    <property type="entry name" value="SNase_OB-fold_sf"/>
</dbReference>
<dbReference type="GO" id="GO:0004518">
    <property type="term" value="F:nuclease activity"/>
    <property type="evidence" value="ECO:0007669"/>
    <property type="project" value="InterPro"/>
</dbReference>
<dbReference type="PROSITE" id="PS01123">
    <property type="entry name" value="TNASE_1"/>
    <property type="match status" value="1"/>
</dbReference>
<accession>A0A6B0GLL6</accession>
<dbReference type="InterPro" id="IPR002071">
    <property type="entry name" value="Thermonucl_AS"/>
</dbReference>
<dbReference type="EMBL" id="WSZK01000024">
    <property type="protein sequence ID" value="MWG35644.1"/>
    <property type="molecule type" value="Genomic_DNA"/>
</dbReference>
<proteinExistence type="predicted"/>
<reference evidence="3 4" key="1">
    <citation type="submission" date="2019-12" db="EMBL/GenBank/DDBJ databases">
        <title>Halocatena pleomorpha gen. nov. sp. nov., an extremely halophilic archaeon of family Halobacteriaceae isolated from saltpan soil.</title>
        <authorList>
            <person name="Pal Y."/>
            <person name="Verma A."/>
            <person name="Krishnamurthi S."/>
            <person name="Kumar P."/>
        </authorList>
    </citation>
    <scope>NUCLEOTIDE SEQUENCE [LARGE SCALE GENOMIC DNA]</scope>
    <source>
        <strain evidence="3 4">JCM 16495</strain>
    </source>
</reference>
<dbReference type="Pfam" id="PF14258">
    <property type="entry name" value="DUF4350"/>
    <property type="match status" value="1"/>
</dbReference>
<name>A0A6B0GLL6_9EURY</name>
<sequence>MRRRTFLTALGATGAATLGATTVPTAFAQSADVIQPLMFDSTASILDADGEPLTDDSVVAMWAEPTAFNVNEDGNANDGFVEYPDGTPIPLVTSAGGVVGFGAPIGQNDTNFNYGNEEFLLNVLDAETGGSGTIAFDFGHDQFYGPWRFEAFLGYAEDNGYDVNWTETLAADLPDADVAVVTSPSEAFTAAELDAVASFVDDGGTLLLFDQSDFRNFDATDNSNEIAAAVDAPFRFNDDQVLDAENNVGPDFIPVTSNFNTTAFDYFTDRDGLGFELDREATYAVDVVEVTDGDTVDVEFEGGQEEAIRVLGIDTPEKPSAAFAERTQEWEGIESLDYLQEQGLAATEYAQGELTPGDTVDLTFDENEPVRDEFGRVLGYLTYDADDSGSRDTLYNRQVVADGFARVYDSGLGRHDALLAAEFEARAARKGLWAGSELPAPEIRNDDVESLFFPRAASVESSTGRLDKRVPVRSSESASTPNAPLVGIDQHARVAMVGSPFVDESYEAEEDYPVDTSEYGNFAFLTNLADRLSAREGVPVIDGGHGQFGAGYALSAEDAAYYKRYLEGVGLGLQGVNDIDEGFGAELLSRASVYVLTAPAEPLSEAELAALQSFRDDGGAVLLLGGDVPQSARENLNAVAEALCTDLRLGAAVTDATNNVNEDPSVVTTSAFDTWFRLFDAYDAQTEYKGARGGPGVPGCQGRRNGASNGNGNANGKGKKKGHGKR</sequence>
<feature type="compositionally biased region" description="Low complexity" evidence="1">
    <location>
        <begin position="702"/>
        <end position="716"/>
    </location>
</feature>
<dbReference type="Gene3D" id="2.40.50.90">
    <property type="match status" value="1"/>
</dbReference>
<protein>
    <submittedName>
        <fullName evidence="3">Thermonuclease family protein</fullName>
    </submittedName>
</protein>
<organism evidence="3 4">
    <name type="scientific">Halomarina oriensis</name>
    <dbReference type="NCBI Taxonomy" id="671145"/>
    <lineage>
        <taxon>Archaea</taxon>
        <taxon>Methanobacteriati</taxon>
        <taxon>Methanobacteriota</taxon>
        <taxon>Stenosarchaea group</taxon>
        <taxon>Halobacteria</taxon>
        <taxon>Halobacteriales</taxon>
        <taxon>Natronomonadaceae</taxon>
        <taxon>Halomarina</taxon>
    </lineage>
</organism>
<dbReference type="InterPro" id="IPR025646">
    <property type="entry name" value="DUF4350"/>
</dbReference>
<evidence type="ECO:0000259" key="2">
    <source>
        <dbReference type="PROSITE" id="PS50830"/>
    </source>
</evidence>